<gene>
    <name evidence="2" type="ORF">D1868_05710</name>
</gene>
<dbReference type="GO" id="GO:0016887">
    <property type="term" value="F:ATP hydrolysis activity"/>
    <property type="evidence" value="ECO:0007669"/>
    <property type="project" value="InterPro"/>
</dbReference>
<dbReference type="GeneID" id="42798546"/>
<dbReference type="InterPro" id="IPR027417">
    <property type="entry name" value="P-loop_NTPase"/>
</dbReference>
<keyword evidence="3" id="KW-1185">Reference proteome</keyword>
<dbReference type="RefSeq" id="WP_156006397.1">
    <property type="nucleotide sequence ID" value="NZ_CP045483.1"/>
</dbReference>
<dbReference type="EMBL" id="CP045483">
    <property type="protein sequence ID" value="QGR19532.1"/>
    <property type="molecule type" value="Genomic_DNA"/>
</dbReference>
<dbReference type="GO" id="GO:0005524">
    <property type="term" value="F:ATP binding"/>
    <property type="evidence" value="ECO:0007669"/>
    <property type="project" value="InterPro"/>
</dbReference>
<dbReference type="Proteomes" id="UP000423396">
    <property type="component" value="Chromosome"/>
</dbReference>
<evidence type="ECO:0000313" key="2">
    <source>
        <dbReference type="EMBL" id="QGR19532.1"/>
    </source>
</evidence>
<dbReference type="KEGG" id="sazo:D1868_05710"/>
<dbReference type="PANTHER" id="PTHR43067">
    <property type="entry name" value="OLIGOPEPTIDE/DIPEPTIDE ABC TRANSPORTER, ATPASE SUBUNIT"/>
    <property type="match status" value="1"/>
</dbReference>
<dbReference type="InterPro" id="IPR003439">
    <property type="entry name" value="ABC_transporter-like_ATP-bd"/>
</dbReference>
<organism evidence="2 3">
    <name type="scientific">Stygiolobus azoricus</name>
    <dbReference type="NCBI Taxonomy" id="41675"/>
    <lineage>
        <taxon>Archaea</taxon>
        <taxon>Thermoproteota</taxon>
        <taxon>Thermoprotei</taxon>
        <taxon>Sulfolobales</taxon>
        <taxon>Sulfolobaceae</taxon>
        <taxon>Stygiolobus</taxon>
    </lineage>
</organism>
<feature type="domain" description="ABC transporter" evidence="1">
    <location>
        <begin position="4"/>
        <end position="219"/>
    </location>
</feature>
<dbReference type="PROSITE" id="PS50893">
    <property type="entry name" value="ABC_TRANSPORTER_2"/>
    <property type="match status" value="1"/>
</dbReference>
<name>A0A650CPF8_9CREN</name>
<dbReference type="Gene3D" id="3.40.50.300">
    <property type="entry name" value="P-loop containing nucleotide triphosphate hydrolases"/>
    <property type="match status" value="1"/>
</dbReference>
<proteinExistence type="predicted"/>
<dbReference type="OrthoDB" id="41496at2157"/>
<protein>
    <recommendedName>
        <fullName evidence="1">ABC transporter domain-containing protein</fullName>
    </recommendedName>
</protein>
<dbReference type="AlphaFoldDB" id="A0A650CPF8"/>
<evidence type="ECO:0000313" key="3">
    <source>
        <dbReference type="Proteomes" id="UP000423396"/>
    </source>
</evidence>
<evidence type="ECO:0000259" key="1">
    <source>
        <dbReference type="PROSITE" id="PS50893"/>
    </source>
</evidence>
<dbReference type="SUPFAM" id="SSF52540">
    <property type="entry name" value="P-loop containing nucleoside triphosphate hydrolases"/>
    <property type="match status" value="1"/>
</dbReference>
<reference evidence="2 3" key="1">
    <citation type="submission" date="2019-10" db="EMBL/GenBank/DDBJ databases">
        <title>Genome Sequences from Six Type Strain Members of the Archaeal Family Sulfolobaceae: Acidianus ambivalens, Acidianus infernus, Metallosphaera prunae, Stygiolobus azoricus, Sulfolobus metallicus, and Sulfurisphaera ohwakuensis.</title>
        <authorList>
            <person name="Counts J.A."/>
            <person name="Kelly R.M."/>
        </authorList>
    </citation>
    <scope>NUCLEOTIDE SEQUENCE [LARGE SCALE GENOMIC DNA]</scope>
    <source>
        <strain evidence="2 3">FC6</strain>
    </source>
</reference>
<accession>A0A650CPF8</accession>
<dbReference type="PANTHER" id="PTHR43067:SF3">
    <property type="entry name" value="MALTOSE ABC TRANSPORTER, ATP-BINDING PROTEIN"/>
    <property type="match status" value="1"/>
</dbReference>
<sequence length="282" mass="32600">MSSLSDHVILQLESVYGNFVKDISLSIHSRELTLIVSELGKGTEELSMLLTGEIKPKKGRIVRIIDKKQIRLIPREFISSELKIKDILKLYEKKFGKGDEFWIKTILGDSIIENTKINDLSEINKFKLEILSIFFGKVSLIVAEDFLSTIDTQLTEYALKMLVKVTKIKSASLVLFNPSVIYPYVFDKIVVLFGNEIIEESSKKEFYHPYSLLIQNTKLKLGKPREKIPIKEIGDPSDHGCPYHPYCDLITKELRKRCYTENPKLFNVKGNKVRCWYYENIK</sequence>